<accession>A0AAD2Q2V2</accession>
<gene>
    <name evidence="1" type="ORF">MYCIT1_LOCUS14107</name>
</gene>
<protein>
    <submittedName>
        <fullName evidence="1">Uncharacterized protein</fullName>
    </submittedName>
</protein>
<proteinExistence type="predicted"/>
<dbReference type="EMBL" id="CAVNYO010000158">
    <property type="protein sequence ID" value="CAK5269978.1"/>
    <property type="molecule type" value="Genomic_DNA"/>
</dbReference>
<organism evidence="1 2">
    <name type="scientific">Mycena citricolor</name>
    <dbReference type="NCBI Taxonomy" id="2018698"/>
    <lineage>
        <taxon>Eukaryota</taxon>
        <taxon>Fungi</taxon>
        <taxon>Dikarya</taxon>
        <taxon>Basidiomycota</taxon>
        <taxon>Agaricomycotina</taxon>
        <taxon>Agaricomycetes</taxon>
        <taxon>Agaricomycetidae</taxon>
        <taxon>Agaricales</taxon>
        <taxon>Marasmiineae</taxon>
        <taxon>Mycenaceae</taxon>
        <taxon>Mycena</taxon>
    </lineage>
</organism>
<reference evidence="1" key="1">
    <citation type="submission" date="2023-11" db="EMBL/GenBank/DDBJ databases">
        <authorList>
            <person name="De Vega J J."/>
            <person name="De Vega J J."/>
        </authorList>
    </citation>
    <scope>NUCLEOTIDE SEQUENCE</scope>
</reference>
<sequence>MEGTSTLKDSIRSISLRLSISARSSVMLIRGQSGRCLAAHLQSGSLDWRLSLWQSSKADGLELDLRKLSPRAEFNVATETFDDIEILPRTVTL</sequence>
<evidence type="ECO:0000313" key="1">
    <source>
        <dbReference type="EMBL" id="CAK5269978.1"/>
    </source>
</evidence>
<keyword evidence="2" id="KW-1185">Reference proteome</keyword>
<dbReference type="AlphaFoldDB" id="A0AAD2Q2V2"/>
<name>A0AAD2Q2V2_9AGAR</name>
<comment type="caution">
    <text evidence="1">The sequence shown here is derived from an EMBL/GenBank/DDBJ whole genome shotgun (WGS) entry which is preliminary data.</text>
</comment>
<evidence type="ECO:0000313" key="2">
    <source>
        <dbReference type="Proteomes" id="UP001295794"/>
    </source>
</evidence>
<dbReference type="Proteomes" id="UP001295794">
    <property type="component" value="Unassembled WGS sequence"/>
</dbReference>